<gene>
    <name evidence="2" type="ORF">AS203_02910</name>
</gene>
<dbReference type="EMBL" id="CP013195">
    <property type="protein sequence ID" value="ALO48163.1"/>
    <property type="molecule type" value="Genomic_DNA"/>
</dbReference>
<keyword evidence="3" id="KW-1185">Reference proteome</keyword>
<dbReference type="OrthoDB" id="1071897at2"/>
<proteinExistence type="predicted"/>
<keyword evidence="1" id="KW-0812">Transmembrane</keyword>
<reference evidence="3" key="1">
    <citation type="submission" date="2015-11" db="EMBL/GenBank/DDBJ databases">
        <authorList>
            <person name="Holder M.E."/>
            <person name="Ajami N.J."/>
            <person name="Petrosino J.F."/>
        </authorList>
    </citation>
    <scope>NUCLEOTIDE SEQUENCE [LARGE SCALE GENOMIC DNA]</scope>
    <source>
        <strain evidence="3">F0113</strain>
    </source>
</reference>
<name>A0A0S2KJ77_9BACT</name>
<accession>A0A0S2KJ77</accession>
<organism evidence="2 3">
    <name type="scientific">Hoylesella enoeca</name>
    <dbReference type="NCBI Taxonomy" id="76123"/>
    <lineage>
        <taxon>Bacteria</taxon>
        <taxon>Pseudomonadati</taxon>
        <taxon>Bacteroidota</taxon>
        <taxon>Bacteroidia</taxon>
        <taxon>Bacteroidales</taxon>
        <taxon>Prevotellaceae</taxon>
        <taxon>Hoylesella</taxon>
    </lineage>
</organism>
<dbReference type="STRING" id="76123.AS203_02910"/>
<dbReference type="AlphaFoldDB" id="A0A0S2KJ77"/>
<protein>
    <submittedName>
        <fullName evidence="2">Uncharacterized protein</fullName>
    </submittedName>
</protein>
<dbReference type="KEGG" id="peo:AS203_02910"/>
<evidence type="ECO:0000313" key="2">
    <source>
        <dbReference type="EMBL" id="ALO48163.1"/>
    </source>
</evidence>
<keyword evidence="1" id="KW-0472">Membrane</keyword>
<dbReference type="RefSeq" id="WP_025066718.1">
    <property type="nucleotide sequence ID" value="NZ_CP013195.1"/>
</dbReference>
<sequence>MDFKFEYFLNAIHYNIYLEEVWTNKKVNKLVNGLFAVIFRIPFIRKYRKKYDGQKAKELDDFYYGNKAGLSISVAHYCFGYFYSGYSILFSFLLGGFALRELGNLSNVTKLAILAIPIGLCYIPAYRAVFAKDRYQKYFRQFKKEDEHWHRKWKRITFAFCIGSIVTTILGICAAFAIAIV</sequence>
<feature type="transmembrane region" description="Helical" evidence="1">
    <location>
        <begin position="77"/>
        <end position="99"/>
    </location>
</feature>
<dbReference type="Proteomes" id="UP000056252">
    <property type="component" value="Chromosome"/>
</dbReference>
<keyword evidence="1" id="KW-1133">Transmembrane helix</keyword>
<evidence type="ECO:0000256" key="1">
    <source>
        <dbReference type="SAM" id="Phobius"/>
    </source>
</evidence>
<feature type="transmembrane region" description="Helical" evidence="1">
    <location>
        <begin position="111"/>
        <end position="130"/>
    </location>
</feature>
<evidence type="ECO:0000313" key="3">
    <source>
        <dbReference type="Proteomes" id="UP000056252"/>
    </source>
</evidence>
<feature type="transmembrane region" description="Helical" evidence="1">
    <location>
        <begin position="156"/>
        <end position="180"/>
    </location>
</feature>